<dbReference type="KEGG" id="caa:Caka_0254"/>
<gene>
    <name evidence="1" type="ordered locus">Caka_0254</name>
</gene>
<dbReference type="HOGENOM" id="CLU_762300_0_0_0"/>
<sequence>MLNVLKFKQVGGIARGYTAPVFMQMLLALHLQAVTLPYANDFESADGYTTTGYLVSDVDWAFDPNLLTVEVTDTQAAHGTQSLLLTGTSNFTLGVVDGLVESYRWIDFYLKPVFVLETELPQQVTSLQPAVTAFVTDGSAGEVFVVDGDGLGGGSWVSSQMPIALQGGTPLDWVRITYRLDYSRKTWDLYVNGQLSLVNMGFLDDSLTELNAFSFTADPVQSTALDTFFAGIVNPLYSDADQDGIADSVDLNSFLDDRDVDSDGDGLTNIEEYQHGRLLAFPDADVACYVDAVLGDDAVYNGYSAVPGMPTVSSGPKSTLTAAMNEAAHGNIILMQSGTYDETVLSLNGKDLTLRISGSVTIR</sequence>
<keyword evidence="2" id="KW-1185">Reference proteome</keyword>
<dbReference type="RefSeq" id="WP_013042006.1">
    <property type="nucleotide sequence ID" value="NC_014008.1"/>
</dbReference>
<dbReference type="eggNOG" id="COG3266">
    <property type="taxonomic scope" value="Bacteria"/>
</dbReference>
<reference evidence="1 2" key="1">
    <citation type="journal article" date="2010" name="Stand. Genomic Sci.">
        <title>Complete genome sequence of Coraliomargarita akajimensis type strain (04OKA010-24).</title>
        <authorList>
            <person name="Mavromatis K."/>
            <person name="Abt B."/>
            <person name="Brambilla E."/>
            <person name="Lapidus A."/>
            <person name="Copeland A."/>
            <person name="Deshpande S."/>
            <person name="Nolan M."/>
            <person name="Lucas S."/>
            <person name="Tice H."/>
            <person name="Cheng J.F."/>
            <person name="Han C."/>
            <person name="Detter J.C."/>
            <person name="Woyke T."/>
            <person name="Goodwin L."/>
            <person name="Pitluck S."/>
            <person name="Held B."/>
            <person name="Brettin T."/>
            <person name="Tapia R."/>
            <person name="Ivanova N."/>
            <person name="Mikhailova N."/>
            <person name="Pati A."/>
            <person name="Liolios K."/>
            <person name="Chen A."/>
            <person name="Palaniappan K."/>
            <person name="Land M."/>
            <person name="Hauser L."/>
            <person name="Chang Y.J."/>
            <person name="Jeffries C.D."/>
            <person name="Rohde M."/>
            <person name="Goker M."/>
            <person name="Bristow J."/>
            <person name="Eisen J.A."/>
            <person name="Markowitz V."/>
            <person name="Hugenholtz P."/>
            <person name="Klenk H.P."/>
            <person name="Kyrpides N.C."/>
        </authorList>
    </citation>
    <scope>NUCLEOTIDE SEQUENCE [LARGE SCALE GENOMIC DNA]</scope>
    <source>
        <strain evidence="2">DSM 45221 / IAM 15411 / JCM 23193 / KCTC 12865</strain>
    </source>
</reference>
<dbReference type="EMBL" id="CP001998">
    <property type="protein sequence ID" value="ADE53280.1"/>
    <property type="molecule type" value="Genomic_DNA"/>
</dbReference>
<name>D5ELV5_CORAD</name>
<proteinExistence type="predicted"/>
<organism evidence="1 2">
    <name type="scientific">Coraliomargarita akajimensis (strain DSM 45221 / IAM 15411 / JCM 23193 / KCTC 12865 / 04OKA010-24)</name>
    <dbReference type="NCBI Taxonomy" id="583355"/>
    <lineage>
        <taxon>Bacteria</taxon>
        <taxon>Pseudomonadati</taxon>
        <taxon>Verrucomicrobiota</taxon>
        <taxon>Opitutia</taxon>
        <taxon>Puniceicoccales</taxon>
        <taxon>Coraliomargaritaceae</taxon>
        <taxon>Coraliomargarita</taxon>
    </lineage>
</organism>
<evidence type="ECO:0000313" key="2">
    <source>
        <dbReference type="Proteomes" id="UP000000925"/>
    </source>
</evidence>
<dbReference type="STRING" id="583355.Caka_0254"/>
<accession>D5ELV5</accession>
<dbReference type="Proteomes" id="UP000000925">
    <property type="component" value="Chromosome"/>
</dbReference>
<protein>
    <submittedName>
        <fullName evidence="1">Uncharacterized protein</fullName>
    </submittedName>
</protein>
<evidence type="ECO:0000313" key="1">
    <source>
        <dbReference type="EMBL" id="ADE53280.1"/>
    </source>
</evidence>
<dbReference type="AlphaFoldDB" id="D5ELV5"/>